<evidence type="ECO:0000313" key="2">
    <source>
        <dbReference type="Proteomes" id="UP000254168"/>
    </source>
</evidence>
<comment type="caution">
    <text evidence="1">The sequence shown here is derived from an EMBL/GenBank/DDBJ whole genome shotgun (WGS) entry which is preliminary data.</text>
</comment>
<name>A0AA46CC58_9XANT</name>
<dbReference type="AlphaFoldDB" id="A0AA46CC58"/>
<dbReference type="EMBL" id="UIHB01000010">
    <property type="protein sequence ID" value="SUZ30052.1"/>
    <property type="molecule type" value="Genomic_DNA"/>
</dbReference>
<evidence type="ECO:0000313" key="1">
    <source>
        <dbReference type="EMBL" id="SUZ30052.1"/>
    </source>
</evidence>
<dbReference type="Proteomes" id="UP000254168">
    <property type="component" value="Unassembled WGS sequence"/>
</dbReference>
<gene>
    <name evidence="1" type="ORF">CPBF424_39030</name>
</gene>
<proteinExistence type="predicted"/>
<sequence>MTQAPRRCWRGARRGVHRADALALADMRAPQLVASASGECLASSMTHAPPRVHDLWPKPPMEASC</sequence>
<reference evidence="1 2" key="1">
    <citation type="submission" date="2018-06" db="EMBL/GenBank/DDBJ databases">
        <authorList>
            <person name="Pothier F. J."/>
        </authorList>
    </citation>
    <scope>NUCLEOTIDE SEQUENCE [LARGE SCALE GENOMIC DNA]</scope>
    <source>
        <strain evidence="1 2">CPBF 424</strain>
    </source>
</reference>
<accession>A0AA46CC58</accession>
<keyword evidence="2" id="KW-1185">Reference proteome</keyword>
<organism evidence="1 2">
    <name type="scientific">Xanthomonas euroxanthea</name>
    <dbReference type="NCBI Taxonomy" id="2259622"/>
    <lineage>
        <taxon>Bacteria</taxon>
        <taxon>Pseudomonadati</taxon>
        <taxon>Pseudomonadota</taxon>
        <taxon>Gammaproteobacteria</taxon>
        <taxon>Lysobacterales</taxon>
        <taxon>Lysobacteraceae</taxon>
        <taxon>Xanthomonas</taxon>
    </lineage>
</organism>
<protein>
    <submittedName>
        <fullName evidence="1">Uncharacterized protein</fullName>
    </submittedName>
</protein>